<evidence type="ECO:0000256" key="6">
    <source>
        <dbReference type="ARBA" id="ARBA00023163"/>
    </source>
</evidence>
<dbReference type="Pfam" id="PF04760">
    <property type="entry name" value="IF2_N"/>
    <property type="match status" value="1"/>
</dbReference>
<feature type="compositionally biased region" description="Polar residues" evidence="8">
    <location>
        <begin position="383"/>
        <end position="392"/>
    </location>
</feature>
<keyword evidence="4 7" id="KW-0694">RNA-binding</keyword>
<dbReference type="InterPro" id="IPR058582">
    <property type="entry name" value="KH_NusA_2nd"/>
</dbReference>
<evidence type="ECO:0000259" key="11">
    <source>
        <dbReference type="Pfam" id="PF13184"/>
    </source>
</evidence>
<evidence type="ECO:0000256" key="3">
    <source>
        <dbReference type="ARBA" id="ARBA00022814"/>
    </source>
</evidence>
<dbReference type="SUPFAM" id="SSF50249">
    <property type="entry name" value="Nucleic acid-binding proteins"/>
    <property type="match status" value="1"/>
</dbReference>
<comment type="subunit">
    <text evidence="7">Monomer. Binds directly to the core enzyme of the DNA-dependent RNA polymerase and to nascent RNA.</text>
</comment>
<dbReference type="InterPro" id="IPR015946">
    <property type="entry name" value="KH_dom-like_a/b"/>
</dbReference>
<dbReference type="Pfam" id="PF08529">
    <property type="entry name" value="NusA_N"/>
    <property type="match status" value="2"/>
</dbReference>
<dbReference type="CDD" id="cd04455">
    <property type="entry name" value="S1_NusA"/>
    <property type="match status" value="1"/>
</dbReference>
<dbReference type="PROSITE" id="PS50084">
    <property type="entry name" value="KH_TYPE_1"/>
    <property type="match status" value="1"/>
</dbReference>
<reference evidence="13 14" key="1">
    <citation type="journal article" date="2016" name="Nat. Commun.">
        <title>Thousands of microbial genomes shed light on interconnected biogeochemical processes in an aquifer system.</title>
        <authorList>
            <person name="Anantharaman K."/>
            <person name="Brown C.T."/>
            <person name="Hug L.A."/>
            <person name="Sharon I."/>
            <person name="Castelle C.J."/>
            <person name="Probst A.J."/>
            <person name="Thomas B.C."/>
            <person name="Singh A."/>
            <person name="Wilkins M.J."/>
            <person name="Karaoz U."/>
            <person name="Brodie E.L."/>
            <person name="Williams K.H."/>
            <person name="Hubbard S.S."/>
            <person name="Banfield J.F."/>
        </authorList>
    </citation>
    <scope>NUCLEOTIDE SEQUENCE [LARGE SCALE GENOMIC DNA]</scope>
</reference>
<dbReference type="InterPro" id="IPR006847">
    <property type="entry name" value="IF2_N"/>
</dbReference>
<dbReference type="InterPro" id="IPR012340">
    <property type="entry name" value="NA-bd_OB-fold"/>
</dbReference>
<accession>A0A1F4TR30</accession>
<dbReference type="Pfam" id="PF26594">
    <property type="entry name" value="KH_NusA_2nd"/>
    <property type="match status" value="1"/>
</dbReference>
<dbReference type="InterPro" id="IPR030842">
    <property type="entry name" value="TF_NusA_bacterial"/>
</dbReference>
<comment type="caution">
    <text evidence="13">The sequence shown here is derived from an EMBL/GenBank/DDBJ whole genome shotgun (WGS) entry which is preliminary data.</text>
</comment>
<dbReference type="GO" id="GO:0005829">
    <property type="term" value="C:cytosol"/>
    <property type="evidence" value="ECO:0007669"/>
    <property type="project" value="TreeGrafter"/>
</dbReference>
<organism evidence="13 14">
    <name type="scientific">candidate division WOR-1 bacterium RIFOXYB2_FULL_48_7</name>
    <dbReference type="NCBI Taxonomy" id="1802583"/>
    <lineage>
        <taxon>Bacteria</taxon>
        <taxon>Bacillati</taxon>
        <taxon>Saganbacteria</taxon>
    </lineage>
</organism>
<dbReference type="InterPro" id="IPR025249">
    <property type="entry name" value="TF_NusA_KH_1st"/>
</dbReference>
<evidence type="ECO:0000313" key="14">
    <source>
        <dbReference type="Proteomes" id="UP000178951"/>
    </source>
</evidence>
<feature type="domain" description="Transcription factor NusA first KH" evidence="11">
    <location>
        <begin position="175"/>
        <end position="252"/>
    </location>
</feature>
<dbReference type="HAMAP" id="MF_00945_B">
    <property type="entry name" value="NusA_B"/>
    <property type="match status" value="1"/>
</dbReference>
<dbReference type="Gene3D" id="3.30.300.20">
    <property type="match status" value="2"/>
</dbReference>
<comment type="similarity">
    <text evidence="7">Belongs to the NusA family.</text>
</comment>
<feature type="domain" description="NusA-like second KH" evidence="12">
    <location>
        <begin position="257"/>
        <end position="319"/>
    </location>
</feature>
<dbReference type="GO" id="GO:0003700">
    <property type="term" value="F:DNA-binding transcription factor activity"/>
    <property type="evidence" value="ECO:0007669"/>
    <property type="project" value="InterPro"/>
</dbReference>
<sequence length="392" mass="44164">MGVFMKIAHFQEMLEEIQRERGISKEGLVSAIKASLLSAAKKRFKEEDILEVRISDDGLVTIHKLFEDGREEDITPEDFGRFAAQTAKQVIIQRLREAEKEESFDEFAKRQGEIVTGTVQRREYGGYLVNLGRLETILSPADSIPGEFFREKDKVRFYVVETRKSPKGPMVVISRSHPNLVRKLFEMEIPEIKDGVLEIKGIAREPGKRSKIAIFSNDPNIGAVGTCVGHMGQRIQNIVRELGAERIDIVEWSQDQKKYIANSLSPAKVNKIILDETEKNAKVWVDEKELSLAIGKEGQNVRLAVKLTGWKIDLLSDERAGKTELKKSKMKVHELAKELSLASNDLINKLREMGYSVKAANSSVPEEAVEKLLPAKQDESTEETNAQNSCDE</sequence>
<keyword evidence="3 7" id="KW-0889">Transcription antitermination</keyword>
<dbReference type="InterPro" id="IPR013735">
    <property type="entry name" value="TF_NusA_N"/>
</dbReference>
<dbReference type="Gene3D" id="2.40.50.140">
    <property type="entry name" value="Nucleic acid-binding proteins"/>
    <property type="match status" value="1"/>
</dbReference>
<dbReference type="CDD" id="cd22529">
    <property type="entry name" value="KH-II_NusA_rpt2"/>
    <property type="match status" value="1"/>
</dbReference>
<evidence type="ECO:0000256" key="5">
    <source>
        <dbReference type="ARBA" id="ARBA00023015"/>
    </source>
</evidence>
<evidence type="ECO:0000313" key="13">
    <source>
        <dbReference type="EMBL" id="OGC35184.1"/>
    </source>
</evidence>
<evidence type="ECO:0000259" key="12">
    <source>
        <dbReference type="Pfam" id="PF26594"/>
    </source>
</evidence>
<evidence type="ECO:0000256" key="1">
    <source>
        <dbReference type="ARBA" id="ARBA00022472"/>
    </source>
</evidence>
<dbReference type="Gene3D" id="1.10.10.2480">
    <property type="match status" value="1"/>
</dbReference>
<keyword evidence="5 7" id="KW-0805">Transcription regulation</keyword>
<dbReference type="STRING" id="1802583.A2311_03140"/>
<dbReference type="InterPro" id="IPR010213">
    <property type="entry name" value="TF_NusA"/>
</dbReference>
<evidence type="ECO:0000256" key="7">
    <source>
        <dbReference type="HAMAP-Rule" id="MF_00945"/>
    </source>
</evidence>
<dbReference type="FunFam" id="3.30.300.20:FF:000002">
    <property type="entry name" value="Transcription termination/antitermination protein NusA"/>
    <property type="match status" value="1"/>
</dbReference>
<dbReference type="Pfam" id="PF13184">
    <property type="entry name" value="KH_NusA_1st"/>
    <property type="match status" value="1"/>
</dbReference>
<evidence type="ECO:0000256" key="2">
    <source>
        <dbReference type="ARBA" id="ARBA00022490"/>
    </source>
</evidence>
<feature type="domain" description="Translation initiation factor IF-2 N-terminal" evidence="9">
    <location>
        <begin position="328"/>
        <end position="373"/>
    </location>
</feature>
<dbReference type="EMBL" id="MEUF01000033">
    <property type="protein sequence ID" value="OGC35184.1"/>
    <property type="molecule type" value="Genomic_DNA"/>
</dbReference>
<protein>
    <recommendedName>
        <fullName evidence="7">Transcription termination/antitermination protein NusA</fullName>
    </recommendedName>
</protein>
<feature type="domain" description="Transcription factor NusA N-terminal" evidence="10">
    <location>
        <begin position="10"/>
        <end position="57"/>
    </location>
</feature>
<feature type="region of interest" description="Disordered" evidence="8">
    <location>
        <begin position="364"/>
        <end position="392"/>
    </location>
</feature>
<evidence type="ECO:0000259" key="10">
    <source>
        <dbReference type="Pfam" id="PF08529"/>
    </source>
</evidence>
<dbReference type="GO" id="GO:0006353">
    <property type="term" value="P:DNA-templated transcription termination"/>
    <property type="evidence" value="ECO:0007669"/>
    <property type="project" value="UniProtKB-UniRule"/>
</dbReference>
<proteinExistence type="inferred from homology"/>
<dbReference type="CDD" id="cd02134">
    <property type="entry name" value="KH-II_NusA_rpt1"/>
    <property type="match status" value="1"/>
</dbReference>
<dbReference type="PANTHER" id="PTHR22648:SF0">
    <property type="entry name" value="TRANSCRIPTION TERMINATION_ANTITERMINATION PROTEIN NUSA"/>
    <property type="match status" value="1"/>
</dbReference>
<evidence type="ECO:0000256" key="4">
    <source>
        <dbReference type="ARBA" id="ARBA00022884"/>
    </source>
</evidence>
<dbReference type="FunFam" id="3.30.300.20:FF:000005">
    <property type="entry name" value="Transcription termination/antitermination protein NusA"/>
    <property type="match status" value="1"/>
</dbReference>
<name>A0A1F4TR30_UNCSA</name>
<dbReference type="Proteomes" id="UP000178951">
    <property type="component" value="Unassembled WGS sequence"/>
</dbReference>
<dbReference type="GO" id="GO:0031564">
    <property type="term" value="P:transcription antitermination"/>
    <property type="evidence" value="ECO:0007669"/>
    <property type="project" value="UniProtKB-UniRule"/>
</dbReference>
<feature type="domain" description="Transcription factor NusA N-terminal" evidence="10">
    <location>
        <begin position="70"/>
        <end position="101"/>
    </location>
</feature>
<keyword evidence="1 7" id="KW-0806">Transcription termination</keyword>
<dbReference type="Gene3D" id="3.30.1480.10">
    <property type="entry name" value="NusA, N-terminal domain"/>
    <property type="match status" value="1"/>
</dbReference>
<gene>
    <name evidence="7" type="primary">nusA</name>
    <name evidence="13" type="ORF">A2311_03140</name>
</gene>
<keyword evidence="6 7" id="KW-0804">Transcription</keyword>
<evidence type="ECO:0000256" key="8">
    <source>
        <dbReference type="SAM" id="MobiDB-lite"/>
    </source>
</evidence>
<dbReference type="SUPFAM" id="SSF69705">
    <property type="entry name" value="Transcription factor NusA, N-terminal domain"/>
    <property type="match status" value="1"/>
</dbReference>
<dbReference type="PANTHER" id="PTHR22648">
    <property type="entry name" value="TRANSCRIPTION TERMINATION FACTOR NUSA"/>
    <property type="match status" value="1"/>
</dbReference>
<keyword evidence="2 7" id="KW-0963">Cytoplasm</keyword>
<evidence type="ECO:0000259" key="9">
    <source>
        <dbReference type="Pfam" id="PF04760"/>
    </source>
</evidence>
<dbReference type="InterPro" id="IPR036555">
    <property type="entry name" value="NusA_N_sf"/>
</dbReference>
<dbReference type="AlphaFoldDB" id="A0A1F4TR30"/>
<dbReference type="InterPro" id="IPR009019">
    <property type="entry name" value="KH_sf_prok-type"/>
</dbReference>
<dbReference type="SUPFAM" id="SSF54814">
    <property type="entry name" value="Prokaryotic type KH domain (KH-domain type II)"/>
    <property type="match status" value="2"/>
</dbReference>
<comment type="function">
    <text evidence="7">Participates in both transcription termination and antitermination.</text>
</comment>
<comment type="subcellular location">
    <subcellularLocation>
        <location evidence="7">Cytoplasm</location>
    </subcellularLocation>
</comment>
<dbReference type="GO" id="GO:0003723">
    <property type="term" value="F:RNA binding"/>
    <property type="evidence" value="ECO:0007669"/>
    <property type="project" value="UniProtKB-UniRule"/>
</dbReference>
<dbReference type="NCBIfam" id="TIGR01953">
    <property type="entry name" value="NusA"/>
    <property type="match status" value="1"/>
</dbReference>